<dbReference type="InterPro" id="IPR059007">
    <property type="entry name" value="ARM_At1g04390"/>
</dbReference>
<dbReference type="InterPro" id="IPR016024">
    <property type="entry name" value="ARM-type_fold"/>
</dbReference>
<evidence type="ECO:0000259" key="2">
    <source>
        <dbReference type="PROSITE" id="PS50097"/>
    </source>
</evidence>
<dbReference type="Proteomes" id="UP001153555">
    <property type="component" value="Unassembled WGS sequence"/>
</dbReference>
<sequence>MATHYYSPASSRFLAGAPKFSPPPANKTFSLRTLSTARGPPFTLPNWRSERKDPKTRELKLIDAFFYLERMEGKLAGVARTRNRRRRIASGWLFTGGGRSKFGREPVKSFKKKLEKSTIGSASANETRLIALHNSATSVELLLGIQFELIWDRGHYSTTGGGNRLKSKIKCDHRRSTAGRTRIAGSAVTFSPSINVLTMPSTSAPGRAKRHGIVRTLRYKNLCFAQLMRSLNVSPDSAANMVRALKSILEFKSQPVLSFASSVTVKMVNVLPNSRLQIHVSDLILPLANLLCSQQLQVAMSSATAMNIVLYKLSSRHDGEVGQILKETNAVGYIVHNIKQFRVDDKPIEYFQEMASVLSKILLRWPSFRFSVWNDSMFLNILDAVKLMSENSVKFAVLQLYSSIVLCGNGADKLLENGEALLQMLVGCMKSSITSSVRLEAFRLARYLALSRRRCIKMMSICCEPLVQVVTSVMNNWISLSDKSNKDQLSVMEEACRLATVTRWAGDHHRYFWKVGVDRLLLHLVLENSPVIHHLQRNLSLNDLIFIVRANYNSNLLHPFRPYIWDIIGGLAANCGPKNNKFELHGNERHLNVLIICACLSFVNSLGTLHRVSQTGTTNMSECESASRAVLMMVYSPCKYFASLARSILSEILKLETKGYVGHLLQILNTGLSGNKFGLPGNLQILLTLMSLACYCSLPTYQKLIIRSQGIKTVVDFIVRWLNNPVRTKRESMVSHLRDSFSEKTCCFPCTEDWEGEDVLLLFSLWVLAELLQLSTCVELHPFFHMEEHSETKFIQKIQEICGDNYSHGSRWYAAYVLSYFGHFDLPSKLGNRIGKSLGQKEHSDLKLDIINEESVFVHEVILAVRCPSLLPPIESVPKAESTSRPNIKLDMGRNNVKAIRLSAHVDQQSLWKLLEYVYSGYLQASADLAKKLKILARHCKLESLMQLLSWRNPKWDFPVTNFDLRPALGPAGFYLSDLILEAGSTPQLVNWKCNGCSALVPHLHVHKVILESCCDYLRALFQSGMQESWFYSDRLPVPAFDCVWDNTAPEDKLLQVQSYLELCWLAEFWLMEDLYEECHNVVVSCLDSSKYLSTKFIQIAADFSQWKLAQVAADHMAPLYHHLRNSGELDALNDNLIEMVRVASVRLSREGSLNSS</sequence>
<dbReference type="Pfam" id="PF26522">
    <property type="entry name" value="ARM_6"/>
    <property type="match status" value="1"/>
</dbReference>
<dbReference type="PROSITE" id="PS50097">
    <property type="entry name" value="BTB"/>
    <property type="match status" value="1"/>
</dbReference>
<dbReference type="InterPro" id="IPR044953">
    <property type="entry name" value="At1g04390-like"/>
</dbReference>
<dbReference type="CDD" id="cd18186">
    <property type="entry name" value="BTB_POZ_ZBTB_KLHL-like"/>
    <property type="match status" value="1"/>
</dbReference>
<evidence type="ECO:0000313" key="4">
    <source>
        <dbReference type="Proteomes" id="UP001153555"/>
    </source>
</evidence>
<feature type="domain" description="BTB" evidence="2">
    <location>
        <begin position="844"/>
        <end position="927"/>
    </location>
</feature>
<dbReference type="PANTHER" id="PTHR35918">
    <property type="entry name" value="OS06G0674800 PROTEIN"/>
    <property type="match status" value="1"/>
</dbReference>
<evidence type="ECO:0000256" key="1">
    <source>
        <dbReference type="ARBA" id="ARBA00004906"/>
    </source>
</evidence>
<dbReference type="PANTHER" id="PTHR35918:SF1">
    <property type="entry name" value="BTB DOMAIN-CONTAINING PROTEIN"/>
    <property type="match status" value="1"/>
</dbReference>
<evidence type="ECO:0000313" key="3">
    <source>
        <dbReference type="EMBL" id="CAA0832513.1"/>
    </source>
</evidence>
<keyword evidence="4" id="KW-1185">Reference proteome</keyword>
<dbReference type="InterPro" id="IPR000210">
    <property type="entry name" value="BTB/POZ_dom"/>
</dbReference>
<proteinExistence type="predicted"/>
<dbReference type="Gene3D" id="3.30.710.10">
    <property type="entry name" value="Potassium Channel Kv1.1, Chain A"/>
    <property type="match status" value="2"/>
</dbReference>
<dbReference type="SUPFAM" id="SSF48371">
    <property type="entry name" value="ARM repeat"/>
    <property type="match status" value="1"/>
</dbReference>
<organism evidence="3 4">
    <name type="scientific">Striga hermonthica</name>
    <name type="common">Purple witchweed</name>
    <name type="synonym">Buchnera hermonthica</name>
    <dbReference type="NCBI Taxonomy" id="68872"/>
    <lineage>
        <taxon>Eukaryota</taxon>
        <taxon>Viridiplantae</taxon>
        <taxon>Streptophyta</taxon>
        <taxon>Embryophyta</taxon>
        <taxon>Tracheophyta</taxon>
        <taxon>Spermatophyta</taxon>
        <taxon>Magnoliopsida</taxon>
        <taxon>eudicotyledons</taxon>
        <taxon>Gunneridae</taxon>
        <taxon>Pentapetalae</taxon>
        <taxon>asterids</taxon>
        <taxon>lamiids</taxon>
        <taxon>Lamiales</taxon>
        <taxon>Orobanchaceae</taxon>
        <taxon>Buchnereae</taxon>
        <taxon>Striga</taxon>
    </lineage>
</organism>
<dbReference type="InterPro" id="IPR011333">
    <property type="entry name" value="SKP1/BTB/POZ_sf"/>
</dbReference>
<accession>A0A9N7NM66</accession>
<dbReference type="SUPFAM" id="SSF54695">
    <property type="entry name" value="POZ domain"/>
    <property type="match status" value="2"/>
</dbReference>
<dbReference type="OrthoDB" id="418748at2759"/>
<dbReference type="SMART" id="SM00225">
    <property type="entry name" value="BTB"/>
    <property type="match status" value="2"/>
</dbReference>
<comment type="caution">
    <text evidence="3">The sequence shown here is derived from an EMBL/GenBank/DDBJ whole genome shotgun (WGS) entry which is preliminary data.</text>
</comment>
<comment type="pathway">
    <text evidence="1">Protein modification; protein ubiquitination.</text>
</comment>
<protein>
    <submittedName>
        <fullName evidence="3">BTB/POZ domain-containing protein</fullName>
    </submittedName>
</protein>
<dbReference type="EMBL" id="CACSLK010027833">
    <property type="protein sequence ID" value="CAA0832513.1"/>
    <property type="molecule type" value="Genomic_DNA"/>
</dbReference>
<reference evidence="3" key="1">
    <citation type="submission" date="2019-12" db="EMBL/GenBank/DDBJ databases">
        <authorList>
            <person name="Scholes J."/>
        </authorList>
    </citation>
    <scope>NUCLEOTIDE SEQUENCE</scope>
</reference>
<dbReference type="AlphaFoldDB" id="A0A9N7NM66"/>
<gene>
    <name evidence="3" type="ORF">SHERM_27808</name>
</gene>
<name>A0A9N7NM66_STRHE</name>